<dbReference type="SUPFAM" id="SSF46565">
    <property type="entry name" value="Chaperone J-domain"/>
    <property type="match status" value="1"/>
</dbReference>
<dbReference type="PANTHER" id="PTHR14021">
    <property type="entry name" value="IRON-SULFUR CLUSTER CO-CHAPERONE PROTEIN HSCB"/>
    <property type="match status" value="1"/>
</dbReference>
<sequence>MYNRPRRLSNSSTATTTSTVYSSPESSDSRIGGGSSWGSQTSFESIISGFQRPVYANPHLQGQNHGQNPAQQYPWQRPALIKAARRRAKPGELFAALPGEVLELILEELKQLHLRPGSASCATCWMRDCCSVAVSARKWLKFARTALYEDIQLVGADGAHMKKRYKLGHGARLVLLRRSLRSLPHIAVVVRSLKVPALLPPGTDADGYRDLVASVIMACPNLERLTGFYPAYNHEFSRLFHALSTRQRLREMAWVLEAPPAQPQPQTRTRSKTRIKTRTRQGGEDLVIAPAPAALQPQQSKAFIEHHVNWLHLTTLTVHCQPGAVLGPDSLLTSTLVCLPLLQNLHLSHLPYATFNNASLLSLPPLKKLTLAHLGGVTTAGLSSFATRPNSAAVRSLTLIHMDVDSLPALARIFSNLAVLESFSIVQRAPPTMAPGEPIWLFPYLASPSLRRLHWDMIDNNHDNDTTTTNQHPAALVAAASPADVILARSVAAAGFPRLRALRAPNDPEGIFQALCRPRERADLPADRYAIASAGSHNHHQNPYHVGAPPRRGVRRASTASSSAGAGPGFAQAPAAAAEGVGAGASHLRLARLAAQARVEAGRRAPRFLVNVVDERGMVVERHGIGAFVGCVGSPVEYVLLPDAGGTDEGGGLVGVEQLIGGGGEDGGGMEGCMGRWNTYIRPLCDTRGDNTMTDTTMTCNTSHIVFSSGSQAAAPLSTTRRWLSQTSRPQQPAAVRSSSSSAAEPEPGASCSPDTNNASSGHRAASVAGESETRDRPGPPSFYALFPETLPAGPPPAGAFHIDARALRREFLRLQAAAHPDVNSGAGGASALINEAYRTLVNPLTRAQYLLRERFGVDVVGDEAGMLWEPEPEVLAAVMEAREEIEEAREEGELEGLREVNEGRVRAAEEVLGEAFARGDVEAAKREVVRLRYWINVRESIHNWESGKPVVLEH</sequence>
<evidence type="ECO:0000256" key="2">
    <source>
        <dbReference type="ARBA" id="ARBA00023186"/>
    </source>
</evidence>
<feature type="compositionally biased region" description="Low complexity" evidence="3">
    <location>
        <begin position="9"/>
        <end position="23"/>
    </location>
</feature>
<dbReference type="GO" id="GO:0005739">
    <property type="term" value="C:mitochondrion"/>
    <property type="evidence" value="ECO:0007669"/>
    <property type="project" value="TreeGrafter"/>
</dbReference>
<dbReference type="GO" id="GO:0051259">
    <property type="term" value="P:protein complex oligomerization"/>
    <property type="evidence" value="ECO:0007669"/>
    <property type="project" value="InterPro"/>
</dbReference>
<evidence type="ECO:0000259" key="4">
    <source>
        <dbReference type="Pfam" id="PF07743"/>
    </source>
</evidence>
<evidence type="ECO:0000256" key="1">
    <source>
        <dbReference type="ARBA" id="ARBA00010476"/>
    </source>
</evidence>
<dbReference type="GeneID" id="85307968"/>
<dbReference type="GO" id="GO:0001671">
    <property type="term" value="F:ATPase activator activity"/>
    <property type="evidence" value="ECO:0007669"/>
    <property type="project" value="InterPro"/>
</dbReference>
<comment type="caution">
    <text evidence="5">The sequence shown here is derived from an EMBL/GenBank/DDBJ whole genome shotgun (WGS) entry which is preliminary data.</text>
</comment>
<dbReference type="InterPro" id="IPR036869">
    <property type="entry name" value="J_dom_sf"/>
</dbReference>
<proteinExistence type="inferred from homology"/>
<dbReference type="GO" id="GO:0044571">
    <property type="term" value="P:[2Fe-2S] cluster assembly"/>
    <property type="evidence" value="ECO:0007669"/>
    <property type="project" value="InterPro"/>
</dbReference>
<feature type="region of interest" description="Disordered" evidence="3">
    <location>
        <begin position="711"/>
        <end position="790"/>
    </location>
</feature>
<dbReference type="Gene3D" id="1.20.1280.20">
    <property type="entry name" value="HscB, C-terminal domain"/>
    <property type="match status" value="1"/>
</dbReference>
<accession>A0AAJ0BYD3</accession>
<dbReference type="AlphaFoldDB" id="A0AAJ0BYD3"/>
<organism evidence="5 6">
    <name type="scientific">Phialemonium atrogriseum</name>
    <dbReference type="NCBI Taxonomy" id="1093897"/>
    <lineage>
        <taxon>Eukaryota</taxon>
        <taxon>Fungi</taxon>
        <taxon>Dikarya</taxon>
        <taxon>Ascomycota</taxon>
        <taxon>Pezizomycotina</taxon>
        <taxon>Sordariomycetes</taxon>
        <taxon>Sordariomycetidae</taxon>
        <taxon>Cephalothecales</taxon>
        <taxon>Cephalothecaceae</taxon>
        <taxon>Phialemonium</taxon>
    </lineage>
</organism>
<feature type="compositionally biased region" description="Low complexity" evidence="3">
    <location>
        <begin position="730"/>
        <end position="754"/>
    </location>
</feature>
<feature type="domain" description="Co-chaperone HscB C-terminal oligomerisation" evidence="4">
    <location>
        <begin position="872"/>
        <end position="943"/>
    </location>
</feature>
<dbReference type="InterPro" id="IPR004640">
    <property type="entry name" value="HscB"/>
</dbReference>
<keyword evidence="6" id="KW-1185">Reference proteome</keyword>
<comment type="similarity">
    <text evidence="1">Belongs to the HscB family.</text>
</comment>
<dbReference type="Pfam" id="PF07743">
    <property type="entry name" value="HSCB_C"/>
    <property type="match status" value="1"/>
</dbReference>
<dbReference type="PANTHER" id="PTHR14021:SF15">
    <property type="entry name" value="IRON-SULFUR CLUSTER CO-CHAPERONE PROTEIN HSCB"/>
    <property type="match status" value="1"/>
</dbReference>
<reference evidence="5" key="1">
    <citation type="submission" date="2023-06" db="EMBL/GenBank/DDBJ databases">
        <title>Genome-scale phylogeny and comparative genomics of the fungal order Sordariales.</title>
        <authorList>
            <consortium name="Lawrence Berkeley National Laboratory"/>
            <person name="Hensen N."/>
            <person name="Bonometti L."/>
            <person name="Westerberg I."/>
            <person name="Brannstrom I.O."/>
            <person name="Guillou S."/>
            <person name="Cros-Aarteil S."/>
            <person name="Calhoun S."/>
            <person name="Haridas S."/>
            <person name="Kuo A."/>
            <person name="Mondo S."/>
            <person name="Pangilinan J."/>
            <person name="Riley R."/>
            <person name="Labutti K."/>
            <person name="Andreopoulos B."/>
            <person name="Lipzen A."/>
            <person name="Chen C."/>
            <person name="Yanf M."/>
            <person name="Daum C."/>
            <person name="Ng V."/>
            <person name="Clum A."/>
            <person name="Steindorff A."/>
            <person name="Ohm R."/>
            <person name="Martin F."/>
            <person name="Silar P."/>
            <person name="Natvig D."/>
            <person name="Lalanne C."/>
            <person name="Gautier V."/>
            <person name="Ament-Velasquez S.L."/>
            <person name="Kruys A."/>
            <person name="Hutchinson M.I."/>
            <person name="Powell A.J."/>
            <person name="Barry K."/>
            <person name="Miller A.N."/>
            <person name="Grigoriev I.V."/>
            <person name="Debuchy R."/>
            <person name="Gladieux P."/>
            <person name="Thoren M.H."/>
            <person name="Johannesson H."/>
        </authorList>
    </citation>
    <scope>NUCLEOTIDE SEQUENCE</scope>
    <source>
        <strain evidence="5">8032-3</strain>
    </source>
</reference>
<feature type="compositionally biased region" description="Low complexity" evidence="3">
    <location>
        <begin position="557"/>
        <end position="567"/>
    </location>
</feature>
<dbReference type="NCBIfam" id="TIGR00714">
    <property type="entry name" value="hscB"/>
    <property type="match status" value="1"/>
</dbReference>
<evidence type="ECO:0000256" key="3">
    <source>
        <dbReference type="SAM" id="MobiDB-lite"/>
    </source>
</evidence>
<dbReference type="InterPro" id="IPR036386">
    <property type="entry name" value="HscB_C_sf"/>
</dbReference>
<keyword evidence="2" id="KW-0143">Chaperone</keyword>
<feature type="region of interest" description="Disordered" evidence="3">
    <location>
        <begin position="1"/>
        <end position="37"/>
    </location>
</feature>
<protein>
    <recommendedName>
        <fullName evidence="4">Co-chaperone HscB C-terminal oligomerisation domain-containing protein</fullName>
    </recommendedName>
</protein>
<dbReference type="Gene3D" id="1.10.287.110">
    <property type="entry name" value="DnaJ domain"/>
    <property type="match status" value="1"/>
</dbReference>
<dbReference type="InterPro" id="IPR009073">
    <property type="entry name" value="HscB_oligo_C"/>
</dbReference>
<gene>
    <name evidence="5" type="ORF">QBC33DRAFT_455674</name>
</gene>
<dbReference type="GO" id="GO:0051087">
    <property type="term" value="F:protein-folding chaperone binding"/>
    <property type="evidence" value="ECO:0007669"/>
    <property type="project" value="InterPro"/>
</dbReference>
<dbReference type="Proteomes" id="UP001244011">
    <property type="component" value="Unassembled WGS sequence"/>
</dbReference>
<evidence type="ECO:0000313" key="5">
    <source>
        <dbReference type="EMBL" id="KAK1765364.1"/>
    </source>
</evidence>
<dbReference type="CDD" id="cd06257">
    <property type="entry name" value="DnaJ"/>
    <property type="match status" value="1"/>
</dbReference>
<evidence type="ECO:0000313" key="6">
    <source>
        <dbReference type="Proteomes" id="UP001244011"/>
    </source>
</evidence>
<dbReference type="RefSeq" id="XP_060281577.1">
    <property type="nucleotide sequence ID" value="XM_060424781.1"/>
</dbReference>
<name>A0AAJ0BYD3_9PEZI</name>
<dbReference type="EMBL" id="MU839016">
    <property type="protein sequence ID" value="KAK1765364.1"/>
    <property type="molecule type" value="Genomic_DNA"/>
</dbReference>
<dbReference type="SUPFAM" id="SSF47144">
    <property type="entry name" value="HSC20 (HSCB), C-terminal oligomerisation domain"/>
    <property type="match status" value="1"/>
</dbReference>
<dbReference type="InterPro" id="IPR001623">
    <property type="entry name" value="DnaJ_domain"/>
</dbReference>
<feature type="region of interest" description="Disordered" evidence="3">
    <location>
        <begin position="534"/>
        <end position="567"/>
    </location>
</feature>
<feature type="compositionally biased region" description="Polar residues" evidence="3">
    <location>
        <begin position="711"/>
        <end position="729"/>
    </location>
</feature>